<evidence type="ECO:0000313" key="11">
    <source>
        <dbReference type="EMBL" id="MFC7335355.1"/>
    </source>
</evidence>
<dbReference type="InterPro" id="IPR005999">
    <property type="entry name" value="Glycerol_kin"/>
</dbReference>
<feature type="binding site" evidence="7">
    <location>
        <position position="310"/>
    </location>
    <ligand>
        <name>ADP</name>
        <dbReference type="ChEBI" id="CHEBI:456216"/>
    </ligand>
</feature>
<dbReference type="PANTHER" id="PTHR10196">
    <property type="entry name" value="SUGAR KINASE"/>
    <property type="match status" value="1"/>
</dbReference>
<organism evidence="11 12">
    <name type="scientific">Rhodocista pekingensis</name>
    <dbReference type="NCBI Taxonomy" id="201185"/>
    <lineage>
        <taxon>Bacteria</taxon>
        <taxon>Pseudomonadati</taxon>
        <taxon>Pseudomonadota</taxon>
        <taxon>Alphaproteobacteria</taxon>
        <taxon>Rhodospirillales</taxon>
        <taxon>Azospirillaceae</taxon>
        <taxon>Rhodocista</taxon>
    </lineage>
</organism>
<feature type="binding site" evidence="7">
    <location>
        <position position="267"/>
    </location>
    <ligand>
        <name>ATP</name>
        <dbReference type="ChEBI" id="CHEBI:30616"/>
    </ligand>
</feature>
<dbReference type="InterPro" id="IPR018483">
    <property type="entry name" value="Carb_kinase_FGGY_CS"/>
</dbReference>
<dbReference type="CDD" id="cd07786">
    <property type="entry name" value="FGGY_EcGK_like"/>
    <property type="match status" value="1"/>
</dbReference>
<dbReference type="PROSITE" id="PS00445">
    <property type="entry name" value="FGGY_KINASES_2"/>
    <property type="match status" value="1"/>
</dbReference>
<gene>
    <name evidence="7 11" type="primary">glpK</name>
    <name evidence="11" type="ORF">ACFQPS_19460</name>
</gene>
<feature type="binding site" evidence="7">
    <location>
        <position position="310"/>
    </location>
    <ligand>
        <name>ATP</name>
        <dbReference type="ChEBI" id="CHEBI:30616"/>
    </ligand>
</feature>
<dbReference type="Proteomes" id="UP001596456">
    <property type="component" value="Unassembled WGS sequence"/>
</dbReference>
<dbReference type="Gene3D" id="3.30.420.40">
    <property type="match status" value="2"/>
</dbReference>
<keyword evidence="2 7" id="KW-0808">Transferase</keyword>
<feature type="domain" description="Carbohydrate kinase FGGY C-terminal" evidence="10">
    <location>
        <begin position="263"/>
        <end position="448"/>
    </location>
</feature>
<evidence type="ECO:0000256" key="5">
    <source>
        <dbReference type="ARBA" id="ARBA00022798"/>
    </source>
</evidence>
<feature type="binding site" evidence="7">
    <location>
        <position position="84"/>
    </location>
    <ligand>
        <name>sn-glycerol 3-phosphate</name>
        <dbReference type="ChEBI" id="CHEBI:57597"/>
    </ligand>
</feature>
<comment type="catalytic activity">
    <reaction evidence="7">
        <text>glycerol + ATP = sn-glycerol 3-phosphate + ADP + H(+)</text>
        <dbReference type="Rhea" id="RHEA:21644"/>
        <dbReference type="ChEBI" id="CHEBI:15378"/>
        <dbReference type="ChEBI" id="CHEBI:17754"/>
        <dbReference type="ChEBI" id="CHEBI:30616"/>
        <dbReference type="ChEBI" id="CHEBI:57597"/>
        <dbReference type="ChEBI" id="CHEBI:456216"/>
        <dbReference type="EC" id="2.7.1.30"/>
    </reaction>
</comment>
<dbReference type="HAMAP" id="MF_00186">
    <property type="entry name" value="Glycerol_kin"/>
    <property type="match status" value="1"/>
</dbReference>
<comment type="similarity">
    <text evidence="1 7 8">Belongs to the FGGY kinase family.</text>
</comment>
<feature type="binding site" evidence="7">
    <location>
        <position position="267"/>
    </location>
    <ligand>
        <name>ADP</name>
        <dbReference type="ChEBI" id="CHEBI:456216"/>
    </ligand>
</feature>
<feature type="binding site" evidence="7">
    <location>
        <position position="16"/>
    </location>
    <ligand>
        <name>ATP</name>
        <dbReference type="ChEBI" id="CHEBI:30616"/>
    </ligand>
</feature>
<evidence type="ECO:0000256" key="8">
    <source>
        <dbReference type="RuleBase" id="RU003733"/>
    </source>
</evidence>
<evidence type="ECO:0000256" key="6">
    <source>
        <dbReference type="ARBA" id="ARBA00022840"/>
    </source>
</evidence>
<dbReference type="SUPFAM" id="SSF53067">
    <property type="entry name" value="Actin-like ATPase domain"/>
    <property type="match status" value="2"/>
</dbReference>
<dbReference type="InterPro" id="IPR000577">
    <property type="entry name" value="Carb_kinase_FGGY"/>
</dbReference>
<dbReference type="Pfam" id="PF02782">
    <property type="entry name" value="FGGY_C"/>
    <property type="match status" value="1"/>
</dbReference>
<feature type="binding site" evidence="7">
    <location>
        <position position="15"/>
    </location>
    <ligand>
        <name>ATP</name>
        <dbReference type="ChEBI" id="CHEBI:30616"/>
    </ligand>
</feature>
<comment type="pathway">
    <text evidence="7">Polyol metabolism; glycerol degradation via glycerol kinase pathway; sn-glycerol 3-phosphate from glycerol: step 1/1.</text>
</comment>
<evidence type="ECO:0000256" key="4">
    <source>
        <dbReference type="ARBA" id="ARBA00022777"/>
    </source>
</evidence>
<keyword evidence="12" id="KW-1185">Reference proteome</keyword>
<dbReference type="Pfam" id="PF00370">
    <property type="entry name" value="FGGY_N"/>
    <property type="match status" value="1"/>
</dbReference>
<dbReference type="NCBIfam" id="TIGR01311">
    <property type="entry name" value="glycerol_kin"/>
    <property type="match status" value="1"/>
</dbReference>
<keyword evidence="3 7" id="KW-0547">Nucleotide-binding</keyword>
<evidence type="ECO:0000256" key="3">
    <source>
        <dbReference type="ARBA" id="ARBA00022741"/>
    </source>
</evidence>
<dbReference type="EC" id="2.7.1.30" evidence="7"/>
<dbReference type="InterPro" id="IPR043129">
    <property type="entry name" value="ATPase_NBD"/>
</dbReference>
<keyword evidence="4 7" id="KW-0418">Kinase</keyword>
<name>A0ABW2L2B5_9PROT</name>
<feature type="binding site" evidence="7">
    <location>
        <position position="410"/>
    </location>
    <ligand>
        <name>ATP</name>
        <dbReference type="ChEBI" id="CHEBI:30616"/>
    </ligand>
</feature>
<dbReference type="PANTHER" id="PTHR10196:SF78">
    <property type="entry name" value="GLYCEROL KINASE"/>
    <property type="match status" value="1"/>
</dbReference>
<comment type="caution">
    <text evidence="11">The sequence shown here is derived from an EMBL/GenBank/DDBJ whole genome shotgun (WGS) entry which is preliminary data.</text>
</comment>
<feature type="binding site" evidence="7">
    <location>
        <position position="14"/>
    </location>
    <ligand>
        <name>ATP</name>
        <dbReference type="ChEBI" id="CHEBI:30616"/>
    </ligand>
</feature>
<feature type="binding site" evidence="7">
    <location>
        <position position="18"/>
    </location>
    <ligand>
        <name>ADP</name>
        <dbReference type="ChEBI" id="CHEBI:456216"/>
    </ligand>
</feature>
<feature type="domain" description="Carbohydrate kinase FGGY N-terminal" evidence="9">
    <location>
        <begin position="7"/>
        <end position="252"/>
    </location>
</feature>
<feature type="binding site" evidence="7">
    <location>
        <position position="410"/>
    </location>
    <ligand>
        <name>ADP</name>
        <dbReference type="ChEBI" id="CHEBI:456216"/>
    </ligand>
</feature>
<evidence type="ECO:0000256" key="2">
    <source>
        <dbReference type="ARBA" id="ARBA00022679"/>
    </source>
</evidence>
<dbReference type="RefSeq" id="WP_377360928.1">
    <property type="nucleotide sequence ID" value="NZ_JBHTCM010000028.1"/>
</dbReference>
<feature type="binding site" evidence="7">
    <location>
        <position position="136"/>
    </location>
    <ligand>
        <name>sn-glycerol 3-phosphate</name>
        <dbReference type="ChEBI" id="CHEBI:57597"/>
    </ligand>
</feature>
<feature type="binding site" evidence="7">
    <location>
        <position position="245"/>
    </location>
    <ligand>
        <name>sn-glycerol 3-phosphate</name>
        <dbReference type="ChEBI" id="CHEBI:57597"/>
    </ligand>
</feature>
<dbReference type="GO" id="GO:0004370">
    <property type="term" value="F:glycerol kinase activity"/>
    <property type="evidence" value="ECO:0007669"/>
    <property type="project" value="UniProtKB-EC"/>
</dbReference>
<feature type="binding site" evidence="7">
    <location>
        <position position="414"/>
    </location>
    <ligand>
        <name>ADP</name>
        <dbReference type="ChEBI" id="CHEBI:456216"/>
    </ligand>
</feature>
<feature type="binding site" evidence="7">
    <location>
        <position position="14"/>
    </location>
    <ligand>
        <name>sn-glycerol 3-phosphate</name>
        <dbReference type="ChEBI" id="CHEBI:57597"/>
    </ligand>
</feature>
<evidence type="ECO:0000259" key="10">
    <source>
        <dbReference type="Pfam" id="PF02782"/>
    </source>
</evidence>
<protein>
    <recommendedName>
        <fullName evidence="7">Glycerol kinase</fullName>
        <ecNumber evidence="7">2.7.1.30</ecNumber>
    </recommendedName>
    <alternativeName>
        <fullName evidence="7">ATP:glycerol 3-phosphotransferase</fullName>
    </alternativeName>
    <alternativeName>
        <fullName evidence="7">Glycerokinase</fullName>
        <shortName evidence="7">GK</shortName>
    </alternativeName>
</protein>
<proteinExistence type="inferred from homology"/>
<dbReference type="EMBL" id="JBHTCM010000028">
    <property type="protein sequence ID" value="MFC7335355.1"/>
    <property type="molecule type" value="Genomic_DNA"/>
</dbReference>
<keyword evidence="5 7" id="KW-0319">Glycerol metabolism</keyword>
<feature type="binding site" evidence="7">
    <location>
        <position position="85"/>
    </location>
    <ligand>
        <name>glycerol</name>
        <dbReference type="ChEBI" id="CHEBI:17754"/>
    </ligand>
</feature>
<evidence type="ECO:0000259" key="9">
    <source>
        <dbReference type="Pfam" id="PF00370"/>
    </source>
</evidence>
<feature type="binding site" evidence="7">
    <location>
        <position position="84"/>
    </location>
    <ligand>
        <name>glycerol</name>
        <dbReference type="ChEBI" id="CHEBI:17754"/>
    </ligand>
</feature>
<evidence type="ECO:0000313" key="12">
    <source>
        <dbReference type="Proteomes" id="UP001596456"/>
    </source>
</evidence>
<feature type="binding site" evidence="7">
    <location>
        <position position="85"/>
    </location>
    <ligand>
        <name>sn-glycerol 3-phosphate</name>
        <dbReference type="ChEBI" id="CHEBI:57597"/>
    </ligand>
</feature>
<feature type="binding site" evidence="7">
    <location>
        <position position="14"/>
    </location>
    <ligand>
        <name>ADP</name>
        <dbReference type="ChEBI" id="CHEBI:456216"/>
    </ligand>
</feature>
<comment type="function">
    <text evidence="7">Key enzyme in the regulation of glycerol uptake and metabolism. Catalyzes the phosphorylation of glycerol to yield sn-glycerol 3-phosphate.</text>
</comment>
<keyword evidence="6 7" id="KW-0067">ATP-binding</keyword>
<feature type="binding site" evidence="7">
    <location>
        <position position="314"/>
    </location>
    <ligand>
        <name>ATP</name>
        <dbReference type="ChEBI" id="CHEBI:30616"/>
    </ligand>
</feature>
<comment type="activity regulation">
    <text evidence="7">Inhibited by fructose 1,6-bisphosphate (FBP).</text>
</comment>
<dbReference type="NCBIfam" id="NF000756">
    <property type="entry name" value="PRK00047.1"/>
    <property type="match status" value="1"/>
</dbReference>
<dbReference type="InterPro" id="IPR018485">
    <property type="entry name" value="FGGY_C"/>
</dbReference>
<feature type="binding site" evidence="7">
    <location>
        <position position="246"/>
    </location>
    <ligand>
        <name>glycerol</name>
        <dbReference type="ChEBI" id="CHEBI:17754"/>
    </ligand>
</feature>
<dbReference type="PIRSF" id="PIRSF000538">
    <property type="entry name" value="GlpK"/>
    <property type="match status" value="1"/>
</dbReference>
<feature type="binding site" evidence="7">
    <location>
        <position position="245"/>
    </location>
    <ligand>
        <name>glycerol</name>
        <dbReference type="ChEBI" id="CHEBI:17754"/>
    </ligand>
</feature>
<feature type="binding site" evidence="7">
    <location>
        <position position="136"/>
    </location>
    <ligand>
        <name>glycerol</name>
        <dbReference type="ChEBI" id="CHEBI:17754"/>
    </ligand>
</feature>
<reference evidence="12" key="1">
    <citation type="journal article" date="2019" name="Int. J. Syst. Evol. Microbiol.">
        <title>The Global Catalogue of Microorganisms (GCM) 10K type strain sequencing project: providing services to taxonomists for standard genome sequencing and annotation.</title>
        <authorList>
            <consortium name="The Broad Institute Genomics Platform"/>
            <consortium name="The Broad Institute Genome Sequencing Center for Infectious Disease"/>
            <person name="Wu L."/>
            <person name="Ma J."/>
        </authorList>
    </citation>
    <scope>NUCLEOTIDE SEQUENCE [LARGE SCALE GENOMIC DNA]</scope>
    <source>
        <strain evidence="12">CGMCC 1.16275</strain>
    </source>
</reference>
<sequence>MGERPCILAIDQGTTSSRAIVFDAGAAVLAVAQTEFPQHYPADGWVEHDPEDIWRSTLEVSRQALQAAEATGARVVAIGVTNQRETTLIWDRQTGRPIHNAIVWQDRRTAADCAALAADGNETMVQARSGLLLDPYFSATKAAWLLDHVSGARMRAETGHLAFGTVDSFLLWRLTGGRVHATDATNASRTNLFNIHTQDWDPDLLRLFRVPAALLPEVKDSADSFGQTDPALFGRPIPVLGLVGDQQGATIGQCCFEPGTIKSTYGTGCFVVVNTGATPVASRHRLLTTIAYRIDGRTDYALEGSIFIAGAAVQWLRDGLGIVRTAAETEALAAGLPDNGGVYMVPAFTGLGAPHWDAAARGSLTGLTRASSRAHLARAALEASCYQTRDLLAAMREDGAVPAALRVDGGMVANGWMVQFLADLLDLPVDRPVVMETTALGAAYLAGRKAGVYGDFAEFTRVWQRDRRFDPAMPAATRTALLAGWQEAVKRTLSGAPG</sequence>
<dbReference type="InterPro" id="IPR018484">
    <property type="entry name" value="FGGY_N"/>
</dbReference>
<evidence type="ECO:0000256" key="1">
    <source>
        <dbReference type="ARBA" id="ARBA00009156"/>
    </source>
</evidence>
<accession>A0ABW2L2B5</accession>
<evidence type="ECO:0000256" key="7">
    <source>
        <dbReference type="HAMAP-Rule" id="MF_00186"/>
    </source>
</evidence>